<reference evidence="4 5" key="1">
    <citation type="journal article" date="2024" name="Science">
        <title>Giant polyketide synthase enzymes in the biosynthesis of giant marine polyether toxins.</title>
        <authorList>
            <person name="Fallon T.R."/>
            <person name="Shende V.V."/>
            <person name="Wierzbicki I.H."/>
            <person name="Pendleton A.L."/>
            <person name="Watervoot N.F."/>
            <person name="Auber R.P."/>
            <person name="Gonzalez D.J."/>
            <person name="Wisecaver J.H."/>
            <person name="Moore B.S."/>
        </authorList>
    </citation>
    <scope>NUCLEOTIDE SEQUENCE [LARGE SCALE GENOMIC DNA]</scope>
    <source>
        <strain evidence="4 5">12B1</strain>
    </source>
</reference>
<dbReference type="EMBL" id="JBGBPQ010000006">
    <property type="protein sequence ID" value="KAL1523031.1"/>
    <property type="molecule type" value="Genomic_DNA"/>
</dbReference>
<dbReference type="AlphaFoldDB" id="A0AB34JNG8"/>
<evidence type="ECO:0000259" key="3">
    <source>
        <dbReference type="Pfam" id="PF03407"/>
    </source>
</evidence>
<name>A0AB34JNG8_PRYPA</name>
<proteinExistence type="predicted"/>
<feature type="chain" id="PRO_5044227834" description="Nucleotide-diphospho-sugar transferase domain-containing protein" evidence="2">
    <location>
        <begin position="16"/>
        <end position="441"/>
    </location>
</feature>
<evidence type="ECO:0000256" key="1">
    <source>
        <dbReference type="SAM" id="MobiDB-lite"/>
    </source>
</evidence>
<keyword evidence="5" id="KW-1185">Reference proteome</keyword>
<feature type="region of interest" description="Disordered" evidence="1">
    <location>
        <begin position="46"/>
        <end position="80"/>
    </location>
</feature>
<protein>
    <recommendedName>
        <fullName evidence="3">Nucleotide-diphospho-sugar transferase domain-containing protein</fullName>
    </recommendedName>
</protein>
<dbReference type="PANTHER" id="PTHR46936:SF1">
    <property type="entry name" value="ARABINOSYLTRANSFERASE XEG113"/>
    <property type="match status" value="1"/>
</dbReference>
<dbReference type="GO" id="GO:0052636">
    <property type="term" value="F:arabinosyltransferase activity"/>
    <property type="evidence" value="ECO:0007669"/>
    <property type="project" value="TreeGrafter"/>
</dbReference>
<dbReference type="InterPro" id="IPR053250">
    <property type="entry name" value="Glycosyltransferase_77"/>
</dbReference>
<dbReference type="PANTHER" id="PTHR46936">
    <property type="entry name" value="ARABINOSYLTRANSFERASE XEG113"/>
    <property type="match status" value="1"/>
</dbReference>
<feature type="domain" description="Nucleotide-diphospho-sugar transferase" evidence="3">
    <location>
        <begin position="164"/>
        <end position="283"/>
    </location>
</feature>
<evidence type="ECO:0000313" key="4">
    <source>
        <dbReference type="EMBL" id="KAL1523031.1"/>
    </source>
</evidence>
<sequence length="441" mass="50469">MRWLWLLLLLPAAAGRRRREKWGDEEPDEGVPASWSAAKRAEIARATEAEAAERARRARGGKPPLPLFPTHRTTCEGRPCRPGEGNMKGYTMWFQPYEHREAYVQSRKRRRPHDPDPTTTYKALVAVASRVQRDGLVVVTAADWDYREMVYNWLLHAHRIGYFNSLVLAMDTELHADLLHRRVPVFDNSALLDAWNATCLQRHIQAVRMERHLGVAAIVAAGINVLHAEASVVLLRDVMHYLRSQPADVDMLFQRDDWPAEPVRTMGTAVNSGLAFFRATKKEAVVRFILDAVKRGLIEFYLRWNNIVDQYGFSYTISASGVRPSTSEFANTTDYGTLKRWRCMKENDGSGCLRVGFLPYNLFPRHGDWPALSASALVYHMTIACPQEQAPCSSPGIRPFHGNRQRLDRYDERDFEDMVRTLRANSMWLVDTHPNYHLNPS</sequence>
<comment type="caution">
    <text evidence="4">The sequence shown here is derived from an EMBL/GenBank/DDBJ whole genome shotgun (WGS) entry which is preliminary data.</text>
</comment>
<evidence type="ECO:0000256" key="2">
    <source>
        <dbReference type="SAM" id="SignalP"/>
    </source>
</evidence>
<dbReference type="InterPro" id="IPR005069">
    <property type="entry name" value="Nucl-diP-sugar_transferase"/>
</dbReference>
<dbReference type="GO" id="GO:0005794">
    <property type="term" value="C:Golgi apparatus"/>
    <property type="evidence" value="ECO:0007669"/>
    <property type="project" value="TreeGrafter"/>
</dbReference>
<accession>A0AB34JNG8</accession>
<dbReference type="Proteomes" id="UP001515480">
    <property type="component" value="Unassembled WGS sequence"/>
</dbReference>
<dbReference type="Pfam" id="PF03407">
    <property type="entry name" value="Nucleotid_trans"/>
    <property type="match status" value="1"/>
</dbReference>
<feature type="compositionally biased region" description="Basic and acidic residues" evidence="1">
    <location>
        <begin position="46"/>
        <end position="55"/>
    </location>
</feature>
<organism evidence="4 5">
    <name type="scientific">Prymnesium parvum</name>
    <name type="common">Toxic golden alga</name>
    <dbReference type="NCBI Taxonomy" id="97485"/>
    <lineage>
        <taxon>Eukaryota</taxon>
        <taxon>Haptista</taxon>
        <taxon>Haptophyta</taxon>
        <taxon>Prymnesiophyceae</taxon>
        <taxon>Prymnesiales</taxon>
        <taxon>Prymnesiaceae</taxon>
        <taxon>Prymnesium</taxon>
    </lineage>
</organism>
<gene>
    <name evidence="4" type="ORF">AB1Y20_017993</name>
</gene>
<evidence type="ECO:0000313" key="5">
    <source>
        <dbReference type="Proteomes" id="UP001515480"/>
    </source>
</evidence>
<keyword evidence="2" id="KW-0732">Signal</keyword>
<feature type="signal peptide" evidence="2">
    <location>
        <begin position="1"/>
        <end position="15"/>
    </location>
</feature>